<comment type="caution">
    <text evidence="2">The sequence shown here is derived from an EMBL/GenBank/DDBJ whole genome shotgun (WGS) entry which is preliminary data.</text>
</comment>
<sequence>MTGEDETYPSGGEDDELYLSGDEEDDGYGEDPSNPAFFKLDLGYQGESGGYHTRNKPGQKQRAVVTDRGRARKAAFNVSCTAKAIIHGRMDEYSGKPATLLVYDFVFLSYKSSTRIKSADITFEFLPAEGQTDGPSVKEVAPYGNTVVMETTETQTVTMGGSGTAGGGVLGAELSATSKYEKSVKKDTTHATMIIGDKPTDDWGNYLMARWSLVENKSQESGVPSLLRVAIVLERPNDEDLFTCVPVIEAKPDFKTRAMSLFSSRTKDDPIVFDPSFEPYNELDGDIKIDEENLGSLDLIELWDCTFHTKFGQAVKSVKASVSSNDQGAIEAEVKKVTEITVSA</sequence>
<organism evidence="2 3">
    <name type="scientific">Zalerion maritima</name>
    <dbReference type="NCBI Taxonomy" id="339359"/>
    <lineage>
        <taxon>Eukaryota</taxon>
        <taxon>Fungi</taxon>
        <taxon>Dikarya</taxon>
        <taxon>Ascomycota</taxon>
        <taxon>Pezizomycotina</taxon>
        <taxon>Sordariomycetes</taxon>
        <taxon>Lulworthiomycetidae</taxon>
        <taxon>Lulworthiales</taxon>
        <taxon>Lulworthiaceae</taxon>
        <taxon>Zalerion</taxon>
    </lineage>
</organism>
<dbReference type="EMBL" id="JAKWBI020000101">
    <property type="protein sequence ID" value="KAJ2902816.1"/>
    <property type="molecule type" value="Genomic_DNA"/>
</dbReference>
<protein>
    <submittedName>
        <fullName evidence="2">Uncharacterized protein</fullName>
    </submittedName>
</protein>
<evidence type="ECO:0000313" key="3">
    <source>
        <dbReference type="Proteomes" id="UP001201980"/>
    </source>
</evidence>
<dbReference type="Proteomes" id="UP001201980">
    <property type="component" value="Unassembled WGS sequence"/>
</dbReference>
<reference evidence="2" key="1">
    <citation type="submission" date="2022-07" db="EMBL/GenBank/DDBJ databases">
        <title>Draft genome sequence of Zalerion maritima ATCC 34329, a (micro)plastics degrading marine fungus.</title>
        <authorList>
            <person name="Paco A."/>
            <person name="Goncalves M.F.M."/>
            <person name="Rocha-Santos T.A.P."/>
            <person name="Alves A."/>
        </authorList>
    </citation>
    <scope>NUCLEOTIDE SEQUENCE</scope>
    <source>
        <strain evidence="2">ATCC 34329</strain>
    </source>
</reference>
<proteinExistence type="predicted"/>
<dbReference type="AlphaFoldDB" id="A0AAD5WUA3"/>
<keyword evidence="3" id="KW-1185">Reference proteome</keyword>
<name>A0AAD5WUA3_9PEZI</name>
<feature type="region of interest" description="Disordered" evidence="1">
    <location>
        <begin position="1"/>
        <end position="34"/>
    </location>
</feature>
<gene>
    <name evidence="2" type="ORF">MKZ38_000097</name>
</gene>
<evidence type="ECO:0000313" key="2">
    <source>
        <dbReference type="EMBL" id="KAJ2902816.1"/>
    </source>
</evidence>
<feature type="compositionally biased region" description="Acidic residues" evidence="1">
    <location>
        <begin position="1"/>
        <end position="29"/>
    </location>
</feature>
<evidence type="ECO:0000256" key="1">
    <source>
        <dbReference type="SAM" id="MobiDB-lite"/>
    </source>
</evidence>
<accession>A0AAD5WUA3</accession>